<feature type="transmembrane region" description="Helical" evidence="2">
    <location>
        <begin position="7"/>
        <end position="27"/>
    </location>
</feature>
<evidence type="ECO:0000313" key="3">
    <source>
        <dbReference type="EMBL" id="ADB40775.1"/>
    </source>
</evidence>
<evidence type="ECO:0000256" key="2">
    <source>
        <dbReference type="SAM" id="Phobius"/>
    </source>
</evidence>
<evidence type="ECO:0000256" key="1">
    <source>
        <dbReference type="SAM" id="Coils"/>
    </source>
</evidence>
<dbReference type="eggNOG" id="COG3074">
    <property type="taxonomic scope" value="Bacteria"/>
</dbReference>
<dbReference type="STRING" id="504472.Slin_4797"/>
<keyword evidence="2" id="KW-0472">Membrane</keyword>
<organism evidence="3 4">
    <name type="scientific">Spirosoma linguale (strain ATCC 33905 / DSM 74 / LMG 10896 / Claus 1)</name>
    <dbReference type="NCBI Taxonomy" id="504472"/>
    <lineage>
        <taxon>Bacteria</taxon>
        <taxon>Pseudomonadati</taxon>
        <taxon>Bacteroidota</taxon>
        <taxon>Cytophagia</taxon>
        <taxon>Cytophagales</taxon>
        <taxon>Cytophagaceae</taxon>
        <taxon>Spirosoma</taxon>
    </lineage>
</organism>
<dbReference type="EMBL" id="CP001769">
    <property type="protein sequence ID" value="ADB40775.1"/>
    <property type="molecule type" value="Genomic_DNA"/>
</dbReference>
<feature type="coiled-coil region" evidence="1">
    <location>
        <begin position="107"/>
        <end position="141"/>
    </location>
</feature>
<dbReference type="Proteomes" id="UP000002028">
    <property type="component" value="Chromosome"/>
</dbReference>
<proteinExistence type="predicted"/>
<dbReference type="RefSeq" id="WP_012929278.1">
    <property type="nucleotide sequence ID" value="NC_013730.1"/>
</dbReference>
<sequence length="303" mass="33691">MAQRNNILTGVLITLTAFFVAFGIYHWQSTQTLAKENDLNEQRADSLLSAKLRLEGDVRSLESQLETATDENGWLNKRMLAVHEQVAARDRQLNGLRQRASGTGNTIRQLNQAVSSLTTRRDSLENQMEAVRDKINWLTDSNSLLLSQNKQLQQQVSTLNASLLTKVSESAVTGDAFLVVATKANRKETAKAKKVNTLTISLDIPAELRLEGVQDVYLSLTDNQQNALPEPLRALTVSLADVNEVIPVHAVQNVNFSRNPQRISFSLSPAKTLKPGSYRAAVFTKNAYLGAVTFQFRDSFLFF</sequence>
<keyword evidence="2" id="KW-1133">Transmembrane helix</keyword>
<dbReference type="AlphaFoldDB" id="D2QQJ4"/>
<gene>
    <name evidence="3" type="ordered locus">Slin_4797</name>
</gene>
<reference evidence="3 4" key="1">
    <citation type="journal article" date="2010" name="Stand. Genomic Sci.">
        <title>Complete genome sequence of Spirosoma linguale type strain (1).</title>
        <authorList>
            <person name="Lail K."/>
            <person name="Sikorski J."/>
            <person name="Saunders E."/>
            <person name="Lapidus A."/>
            <person name="Glavina Del Rio T."/>
            <person name="Copeland A."/>
            <person name="Tice H."/>
            <person name="Cheng J.-F."/>
            <person name="Lucas S."/>
            <person name="Nolan M."/>
            <person name="Bruce D."/>
            <person name="Goodwin L."/>
            <person name="Pitluck S."/>
            <person name="Ivanova N."/>
            <person name="Mavromatis K."/>
            <person name="Ovchinnikova G."/>
            <person name="Pati A."/>
            <person name="Chen A."/>
            <person name="Palaniappan K."/>
            <person name="Land M."/>
            <person name="Hauser L."/>
            <person name="Chang Y.-J."/>
            <person name="Jeffries C.D."/>
            <person name="Chain P."/>
            <person name="Brettin T."/>
            <person name="Detter J.C."/>
            <person name="Schuetze A."/>
            <person name="Rohde M."/>
            <person name="Tindall B.J."/>
            <person name="Goeker M."/>
            <person name="Bristow J."/>
            <person name="Eisen J.A."/>
            <person name="Markowitz V."/>
            <person name="Hugenholtz P."/>
            <person name="Kyrpides N.C."/>
            <person name="Klenk H.-P."/>
            <person name="Chen F."/>
        </authorList>
    </citation>
    <scope>NUCLEOTIDE SEQUENCE [LARGE SCALE GENOMIC DNA]</scope>
    <source>
        <strain evidence="4">ATCC 33905 / DSM 74 / LMG 10896 / Claus 1</strain>
    </source>
</reference>
<dbReference type="HOGENOM" id="CLU_917999_0_0_10"/>
<protein>
    <submittedName>
        <fullName evidence="3">Uncharacterized protein</fullName>
    </submittedName>
</protein>
<evidence type="ECO:0000313" key="4">
    <source>
        <dbReference type="Proteomes" id="UP000002028"/>
    </source>
</evidence>
<dbReference type="Gene3D" id="1.20.5.170">
    <property type="match status" value="1"/>
</dbReference>
<keyword evidence="2" id="KW-0812">Transmembrane</keyword>
<keyword evidence="4" id="KW-1185">Reference proteome</keyword>
<accession>D2QQJ4</accession>
<keyword evidence="1" id="KW-0175">Coiled coil</keyword>
<dbReference type="KEGG" id="sli:Slin_4797"/>
<name>D2QQJ4_SPILD</name>